<name>A0A0G1B883_9BACT</name>
<reference evidence="2 3" key="1">
    <citation type="journal article" date="2015" name="Nature">
        <title>rRNA introns, odd ribosomes, and small enigmatic genomes across a large radiation of phyla.</title>
        <authorList>
            <person name="Brown C.T."/>
            <person name="Hug L.A."/>
            <person name="Thomas B.C."/>
            <person name="Sharon I."/>
            <person name="Castelle C.J."/>
            <person name="Singh A."/>
            <person name="Wilkins M.J."/>
            <person name="Williams K.H."/>
            <person name="Banfield J.F."/>
        </authorList>
    </citation>
    <scope>NUCLEOTIDE SEQUENCE [LARGE SCALE GENOMIC DNA]</scope>
</reference>
<evidence type="ECO:0000256" key="1">
    <source>
        <dbReference type="SAM" id="MobiDB-lite"/>
    </source>
</evidence>
<dbReference type="EMBL" id="LCDA01000010">
    <property type="protein sequence ID" value="KKS42541.1"/>
    <property type="molecule type" value="Genomic_DNA"/>
</dbReference>
<evidence type="ECO:0000313" key="2">
    <source>
        <dbReference type="EMBL" id="KKS42541.1"/>
    </source>
</evidence>
<protein>
    <submittedName>
        <fullName evidence="2">Uncharacterized protein</fullName>
    </submittedName>
</protein>
<feature type="region of interest" description="Disordered" evidence="1">
    <location>
        <begin position="1"/>
        <end position="37"/>
    </location>
</feature>
<sequence>MLSRPVVTAALTKPPAEREEKSMSPEEAMPVKPEAAPSVEMSQLVELTATVLDPPPMVTAPVEVPVLMLVVKFEESLRLTLPPEVVTLPTTVSLEPGLVSPIPKLPVLMKELSPAVPAK</sequence>
<dbReference type="AlphaFoldDB" id="A0A0G1B883"/>
<comment type="caution">
    <text evidence="2">The sequence shown here is derived from an EMBL/GenBank/DDBJ whole genome shotgun (WGS) entry which is preliminary data.</text>
</comment>
<dbReference type="Proteomes" id="UP000033854">
    <property type="component" value="Unassembled WGS sequence"/>
</dbReference>
<organism evidence="2 3">
    <name type="scientific">Candidatus Collierbacteria bacterium GW2011_GWA2_42_17</name>
    <dbReference type="NCBI Taxonomy" id="1618378"/>
    <lineage>
        <taxon>Bacteria</taxon>
        <taxon>Candidatus Collieribacteriota</taxon>
    </lineage>
</organism>
<accession>A0A0G1B883</accession>
<proteinExistence type="predicted"/>
<feature type="compositionally biased region" description="Basic and acidic residues" evidence="1">
    <location>
        <begin position="15"/>
        <end position="24"/>
    </location>
</feature>
<evidence type="ECO:0000313" key="3">
    <source>
        <dbReference type="Proteomes" id="UP000033854"/>
    </source>
</evidence>
<gene>
    <name evidence="2" type="ORF">UV06_C0010G0001</name>
</gene>